<organism evidence="7 8">
    <name type="scientific">Gigaspora margarita</name>
    <dbReference type="NCBI Taxonomy" id="4874"/>
    <lineage>
        <taxon>Eukaryota</taxon>
        <taxon>Fungi</taxon>
        <taxon>Fungi incertae sedis</taxon>
        <taxon>Mucoromycota</taxon>
        <taxon>Glomeromycotina</taxon>
        <taxon>Glomeromycetes</taxon>
        <taxon>Diversisporales</taxon>
        <taxon>Gigasporaceae</taxon>
        <taxon>Gigaspora</taxon>
    </lineage>
</organism>
<dbReference type="PANTHER" id="PTHR12858:SF1">
    <property type="entry name" value="PRE-RRNA-PROCESSING PROTEIN TSR1 HOMOLOG"/>
    <property type="match status" value="1"/>
</dbReference>
<dbReference type="InterPro" id="IPR012948">
    <property type="entry name" value="AARP2CN"/>
</dbReference>
<feature type="region of interest" description="Disordered" evidence="5">
    <location>
        <begin position="396"/>
        <end position="426"/>
    </location>
</feature>
<dbReference type="GO" id="GO:0030688">
    <property type="term" value="C:preribosome, small subunit precursor"/>
    <property type="evidence" value="ECO:0007669"/>
    <property type="project" value="TreeGrafter"/>
</dbReference>
<dbReference type="GO" id="GO:0000479">
    <property type="term" value="P:endonucleolytic cleavage of tricistronic rRNA transcript (SSU-rRNA, 5.8S rRNA, LSU-rRNA)"/>
    <property type="evidence" value="ECO:0007669"/>
    <property type="project" value="TreeGrafter"/>
</dbReference>
<dbReference type="GO" id="GO:0000462">
    <property type="term" value="P:maturation of SSU-rRNA from tricistronic rRNA transcript (SSU-rRNA, 5.8S rRNA, LSU-rRNA)"/>
    <property type="evidence" value="ECO:0007669"/>
    <property type="project" value="TreeGrafter"/>
</dbReference>
<comment type="caution">
    <text evidence="7">The sequence shown here is derived from an EMBL/GenBank/DDBJ whole genome shotgun (WGS) entry which is preliminary data.</text>
</comment>
<protein>
    <submittedName>
        <fullName evidence="7">DUF663-domain-containing protein</fullName>
    </submittedName>
</protein>
<dbReference type="InterPro" id="IPR007034">
    <property type="entry name" value="BMS1_TSR1_C"/>
</dbReference>
<dbReference type="PROSITE" id="PS51714">
    <property type="entry name" value="G_BMS1"/>
    <property type="match status" value="1"/>
</dbReference>
<accession>A0A8H4AGB2</accession>
<dbReference type="PANTHER" id="PTHR12858">
    <property type="entry name" value="RIBOSOME BIOGENESIS PROTEIN"/>
    <property type="match status" value="1"/>
</dbReference>
<dbReference type="Pfam" id="PF08142">
    <property type="entry name" value="AARP2CN"/>
    <property type="match status" value="1"/>
</dbReference>
<dbReference type="Pfam" id="PF04950">
    <property type="entry name" value="RIBIOP_C"/>
    <property type="match status" value="1"/>
</dbReference>
<feature type="compositionally biased region" description="Acidic residues" evidence="5">
    <location>
        <begin position="400"/>
        <end position="414"/>
    </location>
</feature>
<proteinExistence type="inferred from homology"/>
<keyword evidence="3" id="KW-0539">Nucleus</keyword>
<comment type="similarity">
    <text evidence="4">Belongs to the TRAFAC class translation factor GTPase superfamily. Bms1-like GTPase family. TSR1 subfamily.</text>
</comment>
<sequence length="818" mass="93865">MPSEKPFHHRATLKQTNKPFKSKHATKGSLKDQAKGKVKRKPVKQSTPRPNFVSKADRRNAAKLEQRKKREELIKANRFFEGRNSTPKIVAVVPLSSDVNSLNVVENIYASVEQSASSISGNIACLNAERFKQKVQFILLDRNFIDILDACKMADFMLLILSAKVEVDQFGELCLKAIQSQGFPSVITSVLYLEDIPQKKRNDVKKSLLSFITHFFPDEEKIHAADQPQETLNILRTICTQLPKQISWRETRPYMLVEELSFDNNNDNKGTLRVTGYARGTAFSANRLVHLQNFGDFQLNQITSCPKQSKDGRDMVEDIKVLDTANQKEQESLIAENEPNFMENEQTWPTEEEIICNEGHTELMKSDDIPNALPGTTPRKIIKRVPKGTSSYQAAWIVDSDNDDSDGYSDEDGDVNMHYEDGDSHLSNYEADYDEEEYEDIEVENEQPDLNDQLDPEEEDRQLKEYLASREKEHRDDLEFPDEVDTPLNIAARIRFQKYRGLQSFRTSPWDPNENLPIDYGRIFQFENYKRTKSRVVSQAKAYVSDVKVGAYITLHIANVPKEVAESYSPSRPFIVFGLFEYEHKTSVLNFFITRNGEYEEPIKSKDPLIMHCGFRRYLVRPLYSQNTLGGKGTNNVHKYEKFINPGRSYIATIYGPINFGNLPVTFYKDTGDNAPILVANGFFLNADPKRIIAKRIILTGYPFKINKKSAVVRYMFFNPADVLWFKPVQLTTKYGRTGHIKESLGTHGYMKCIFDSPIKQQDTVMMNLYKRVFPKWNNTVMWRDGLIGTKMMVSSQQKDKDIGIDIDDVEMETNDAS</sequence>
<dbReference type="GO" id="GO:0003924">
    <property type="term" value="F:GTPase activity"/>
    <property type="evidence" value="ECO:0007669"/>
    <property type="project" value="TreeGrafter"/>
</dbReference>
<dbReference type="GO" id="GO:0034511">
    <property type="term" value="F:U3 snoRNA binding"/>
    <property type="evidence" value="ECO:0007669"/>
    <property type="project" value="TreeGrafter"/>
</dbReference>
<dbReference type="Pfam" id="PF22298">
    <property type="entry name" value="Tsr1_G-like"/>
    <property type="match status" value="1"/>
</dbReference>
<evidence type="ECO:0000256" key="2">
    <source>
        <dbReference type="ARBA" id="ARBA00022517"/>
    </source>
</evidence>
<evidence type="ECO:0000256" key="4">
    <source>
        <dbReference type="ARBA" id="ARBA00038288"/>
    </source>
</evidence>
<feature type="compositionally biased region" description="Basic and acidic residues" evidence="5">
    <location>
        <begin position="415"/>
        <end position="424"/>
    </location>
</feature>
<evidence type="ECO:0000313" key="8">
    <source>
        <dbReference type="Proteomes" id="UP000439903"/>
    </source>
</evidence>
<evidence type="ECO:0000256" key="3">
    <source>
        <dbReference type="ARBA" id="ARBA00023242"/>
    </source>
</evidence>
<dbReference type="SMART" id="SM01362">
    <property type="entry name" value="DUF663"/>
    <property type="match status" value="1"/>
</dbReference>
<reference evidence="7 8" key="1">
    <citation type="journal article" date="2019" name="Environ. Microbiol.">
        <title>At the nexus of three kingdoms: the genome of the mycorrhizal fungus Gigaspora margarita provides insights into plant, endobacterial and fungal interactions.</title>
        <authorList>
            <person name="Venice F."/>
            <person name="Ghignone S."/>
            <person name="Salvioli di Fossalunga A."/>
            <person name="Amselem J."/>
            <person name="Novero M."/>
            <person name="Xianan X."/>
            <person name="Sedzielewska Toro K."/>
            <person name="Morin E."/>
            <person name="Lipzen A."/>
            <person name="Grigoriev I.V."/>
            <person name="Henrissat B."/>
            <person name="Martin F.M."/>
            <person name="Bonfante P."/>
        </authorList>
    </citation>
    <scope>NUCLEOTIDE SEQUENCE [LARGE SCALE GENOMIC DNA]</scope>
    <source>
        <strain evidence="7 8">BEG34</strain>
    </source>
</reference>
<evidence type="ECO:0000256" key="1">
    <source>
        <dbReference type="ARBA" id="ARBA00004604"/>
    </source>
</evidence>
<feature type="domain" description="Bms1-type G" evidence="6">
    <location>
        <begin position="86"/>
        <end position="244"/>
    </location>
</feature>
<dbReference type="GO" id="GO:0005525">
    <property type="term" value="F:GTP binding"/>
    <property type="evidence" value="ECO:0007669"/>
    <property type="project" value="TreeGrafter"/>
</dbReference>
<comment type="subcellular location">
    <subcellularLocation>
        <location evidence="1">Nucleus</location>
        <location evidence="1">Nucleolus</location>
    </subcellularLocation>
</comment>
<dbReference type="InterPro" id="IPR030387">
    <property type="entry name" value="G_Bms1/Tsr1_dom"/>
</dbReference>
<dbReference type="SMART" id="SM00785">
    <property type="entry name" value="AARP2CN"/>
    <property type="match status" value="1"/>
</dbReference>
<dbReference type="AlphaFoldDB" id="A0A8H4AGB2"/>
<keyword evidence="2" id="KW-0690">Ribosome biogenesis</keyword>
<keyword evidence="8" id="KW-1185">Reference proteome</keyword>
<gene>
    <name evidence="7" type="ORF">F8M41_021730</name>
</gene>
<dbReference type="EMBL" id="WTPW01000647">
    <property type="protein sequence ID" value="KAF0492450.1"/>
    <property type="molecule type" value="Genomic_DNA"/>
</dbReference>
<dbReference type="OrthoDB" id="119302at2759"/>
<evidence type="ECO:0000259" key="6">
    <source>
        <dbReference type="PROSITE" id="PS51714"/>
    </source>
</evidence>
<dbReference type="GO" id="GO:0005730">
    <property type="term" value="C:nucleolus"/>
    <property type="evidence" value="ECO:0007669"/>
    <property type="project" value="UniProtKB-SubCell"/>
</dbReference>
<evidence type="ECO:0000313" key="7">
    <source>
        <dbReference type="EMBL" id="KAF0492450.1"/>
    </source>
</evidence>
<dbReference type="Proteomes" id="UP000439903">
    <property type="component" value="Unassembled WGS sequence"/>
</dbReference>
<evidence type="ECO:0000256" key="5">
    <source>
        <dbReference type="SAM" id="MobiDB-lite"/>
    </source>
</evidence>
<dbReference type="InterPro" id="IPR039761">
    <property type="entry name" value="Bms1/Tsr1"/>
</dbReference>
<feature type="region of interest" description="Disordered" evidence="5">
    <location>
        <begin position="1"/>
        <end position="62"/>
    </location>
</feature>
<name>A0A8H4AGB2_GIGMA</name>